<feature type="compositionally biased region" description="Low complexity" evidence="1">
    <location>
        <begin position="912"/>
        <end position="925"/>
    </location>
</feature>
<dbReference type="RefSeq" id="XP_018950857.2">
    <property type="nucleotide sequence ID" value="XM_019095312.2"/>
</dbReference>
<feature type="region of interest" description="Disordered" evidence="1">
    <location>
        <begin position="206"/>
        <end position="280"/>
    </location>
</feature>
<dbReference type="Proteomes" id="UP001155660">
    <property type="component" value="Chromosome B10"/>
</dbReference>
<organism evidence="3">
    <name type="scientific">Cyprinus carpio</name>
    <name type="common">Common carp</name>
    <dbReference type="NCBI Taxonomy" id="7962"/>
    <lineage>
        <taxon>Eukaryota</taxon>
        <taxon>Metazoa</taxon>
        <taxon>Chordata</taxon>
        <taxon>Craniata</taxon>
        <taxon>Vertebrata</taxon>
        <taxon>Euteleostomi</taxon>
        <taxon>Actinopterygii</taxon>
        <taxon>Neopterygii</taxon>
        <taxon>Teleostei</taxon>
        <taxon>Ostariophysi</taxon>
        <taxon>Cypriniformes</taxon>
        <taxon>Cyprinidae</taxon>
        <taxon>Cyprininae</taxon>
        <taxon>Cyprinus</taxon>
    </lineage>
</organism>
<feature type="compositionally biased region" description="Low complexity" evidence="1">
    <location>
        <begin position="206"/>
        <end position="216"/>
    </location>
</feature>
<feature type="signal peptide" evidence="2">
    <location>
        <begin position="1"/>
        <end position="22"/>
    </location>
</feature>
<feature type="region of interest" description="Disordered" evidence="1">
    <location>
        <begin position="103"/>
        <end position="129"/>
    </location>
</feature>
<feature type="compositionally biased region" description="Polar residues" evidence="1">
    <location>
        <begin position="116"/>
        <end position="127"/>
    </location>
</feature>
<feature type="compositionally biased region" description="Polar residues" evidence="1">
    <location>
        <begin position="664"/>
        <end position="680"/>
    </location>
</feature>
<feature type="compositionally biased region" description="Low complexity" evidence="1">
    <location>
        <begin position="837"/>
        <end position="868"/>
    </location>
</feature>
<protein>
    <submittedName>
        <fullName evidence="3">Uncharacterized protein PB18E9.04c-like</fullName>
    </submittedName>
</protein>
<feature type="compositionally biased region" description="Polar residues" evidence="1">
    <location>
        <begin position="158"/>
        <end position="186"/>
    </location>
</feature>
<reference evidence="3" key="1">
    <citation type="submission" date="2025-08" db="UniProtKB">
        <authorList>
            <consortium name="RefSeq"/>
        </authorList>
    </citation>
    <scope>IDENTIFICATION</scope>
    <source>
        <tissue evidence="3">Muscle</tissue>
    </source>
</reference>
<evidence type="ECO:0000313" key="3">
    <source>
        <dbReference type="RefSeq" id="XP_018950857.2"/>
    </source>
</evidence>
<dbReference type="OrthoDB" id="8964623at2759"/>
<evidence type="ECO:0000256" key="2">
    <source>
        <dbReference type="SAM" id="SignalP"/>
    </source>
</evidence>
<dbReference type="GeneID" id="109080227"/>
<gene>
    <name evidence="3" type="primary">LOC109080227</name>
</gene>
<sequence length="948" mass="96224">MGQRWKRLSLMVVLLLWKNADGFKGVAYSSDPWDQPPDTLPLAVQSSMSETHVTGTLPVEEVGSTLFPNKPLKSRSKLNLLQSVKGGSSSYQSMSHAQTAPSSYASASLPLPPVQKPSSSLMSSGSTVPGVASGLSLETQYATGGSGSLISMQGGSSSYAAELGTSGQSTSDGLHVSSSQGTSVHQSAEARLPVFSQSISYSSSSAPGAVSTSQSSPVLLPESSGQPVSWGEGSYSGLSRGASSPYTSVSSTKLSSSTISHQSSGGQSSPSWFSSRSQDSSGAPLASGSFLAKVTGLSPRETSSQLLPLVVSSHSTSGQSSPSLHVVSPQISSDSKSTGAAAASPYTWGTIPYSSLSSQAQGSTTSQGSSGAKLSASSVQSIPTQVGSDSYSGVSQSLTASSLYTPGSLSNKLDALPLQVSSQSTNAQSSPIVSMSNTQSRSGTQLATSSRYVPVQGGSSTLSLKPLGTLGRYTPMSPTKYIKGPTSSRTTYGAVSQVGSLSQMEASGPLLSQGGNHYSGLLPQSQAASGQYALGYSKPISSPQGTSSQSASVLSSHKQPVSASQGSFGAQFGALQGMSSSSSGSIQSQGTLDLYCKCALPPLDVGSQTTPSSHKRLASSYGTQSESIPFTLQGSVTYDGSPQPKVAASQFALVSQSYPSVSSQGVASQSTTVRDSQKPLTSTYTGSSGTQAGSSTPVTLHHAAYGGSSQPQHTASQFSPGLSSSYQSLSLSSPLGVARQSSSWKQFTSASHGSSGTQAGSSFTLQGSTAYGGSSPQDASQSVPGSSSPYASVSLPSPQGVASQSNQAYQGYSVSQSQKSQRWQPLAAHWTQGIQTSDAAASQGSSSSSSPMHVSSLSSARGSSRVSSPLVSALGGSTSYDGSFRSQSLSTKYTPGSQLLSYDPSVAGQGTSSASASEISSSYSSMNNQNVPVPSRSSSSRRFYSIKG</sequence>
<evidence type="ECO:0000256" key="1">
    <source>
        <dbReference type="SAM" id="MobiDB-lite"/>
    </source>
</evidence>
<proteinExistence type="predicted"/>
<feature type="region of interest" description="Disordered" evidence="1">
    <location>
        <begin position="158"/>
        <end position="187"/>
    </location>
</feature>
<feature type="region of interest" description="Disordered" evidence="1">
    <location>
        <begin position="313"/>
        <end position="339"/>
    </location>
</feature>
<feature type="compositionally biased region" description="Polar residues" evidence="1">
    <location>
        <begin position="329"/>
        <end position="338"/>
    </location>
</feature>
<feature type="region of interest" description="Disordered" evidence="1">
    <location>
        <begin position="834"/>
        <end position="872"/>
    </location>
</feature>
<dbReference type="AlphaFoldDB" id="A0A9Q9V8P2"/>
<feature type="compositionally biased region" description="Low complexity" evidence="1">
    <location>
        <begin position="681"/>
        <end position="696"/>
    </location>
</feature>
<dbReference type="KEGG" id="ccar:109080227"/>
<feature type="compositionally biased region" description="Low complexity" evidence="1">
    <location>
        <begin position="241"/>
        <end position="280"/>
    </location>
</feature>
<feature type="compositionally biased region" description="Polar residues" evidence="1">
    <location>
        <begin position="747"/>
        <end position="779"/>
    </location>
</feature>
<name>A0A9Q9V8P2_CYPCA</name>
<feature type="region of interest" description="Disordered" evidence="1">
    <location>
        <begin position="747"/>
        <end position="808"/>
    </location>
</feature>
<feature type="region of interest" description="Disordered" evidence="1">
    <location>
        <begin position="899"/>
        <end position="948"/>
    </location>
</feature>
<feature type="compositionally biased region" description="Low complexity" evidence="1">
    <location>
        <begin position="780"/>
        <end position="798"/>
    </location>
</feature>
<feature type="compositionally biased region" description="Low complexity" evidence="1">
    <location>
        <begin position="541"/>
        <end position="552"/>
    </location>
</feature>
<feature type="chain" id="PRO_5040132327" evidence="2">
    <location>
        <begin position="23"/>
        <end position="948"/>
    </location>
</feature>
<feature type="region of interest" description="Disordered" evidence="1">
    <location>
        <begin position="421"/>
        <end position="452"/>
    </location>
</feature>
<keyword evidence="2" id="KW-0732">Signal</keyword>
<feature type="region of interest" description="Disordered" evidence="1">
    <location>
        <begin position="539"/>
        <end position="558"/>
    </location>
</feature>
<feature type="compositionally biased region" description="Low complexity" evidence="1">
    <location>
        <begin position="313"/>
        <end position="323"/>
    </location>
</feature>
<feature type="region of interest" description="Disordered" evidence="1">
    <location>
        <begin position="664"/>
        <end position="721"/>
    </location>
</feature>
<accession>A0A9Q9V8P2</accession>